<keyword evidence="3" id="KW-1185">Reference proteome</keyword>
<evidence type="ECO:0000313" key="2">
    <source>
        <dbReference type="EMBL" id="MFC5229126.1"/>
    </source>
</evidence>
<comment type="caution">
    <text evidence="2">The sequence shown here is derived from an EMBL/GenBank/DDBJ whole genome shotgun (WGS) entry which is preliminary data.</text>
</comment>
<organism evidence="2 3">
    <name type="scientific">Streptomyces fimbriatus</name>
    <dbReference type="NCBI Taxonomy" id="68197"/>
    <lineage>
        <taxon>Bacteria</taxon>
        <taxon>Bacillati</taxon>
        <taxon>Actinomycetota</taxon>
        <taxon>Actinomycetes</taxon>
        <taxon>Kitasatosporales</taxon>
        <taxon>Streptomycetaceae</taxon>
        <taxon>Streptomyces</taxon>
    </lineage>
</organism>
<reference evidence="3" key="1">
    <citation type="journal article" date="2019" name="Int. J. Syst. Evol. Microbiol.">
        <title>The Global Catalogue of Microorganisms (GCM) 10K type strain sequencing project: providing services to taxonomists for standard genome sequencing and annotation.</title>
        <authorList>
            <consortium name="The Broad Institute Genomics Platform"/>
            <consortium name="The Broad Institute Genome Sequencing Center for Infectious Disease"/>
            <person name="Wu L."/>
            <person name="Ma J."/>
        </authorList>
    </citation>
    <scope>NUCLEOTIDE SEQUENCE [LARGE SCALE GENOMIC DNA]</scope>
    <source>
        <strain evidence="3">CCM 8479</strain>
    </source>
</reference>
<feature type="region of interest" description="Disordered" evidence="1">
    <location>
        <begin position="1"/>
        <end position="25"/>
    </location>
</feature>
<evidence type="ECO:0000256" key="1">
    <source>
        <dbReference type="SAM" id="MobiDB-lite"/>
    </source>
</evidence>
<dbReference type="EMBL" id="JBHSKL010000047">
    <property type="protein sequence ID" value="MFC5229126.1"/>
    <property type="molecule type" value="Genomic_DNA"/>
</dbReference>
<evidence type="ECO:0000313" key="3">
    <source>
        <dbReference type="Proteomes" id="UP001596156"/>
    </source>
</evidence>
<dbReference type="RefSeq" id="WP_381573746.1">
    <property type="nucleotide sequence ID" value="NZ_BAAASS010000006.1"/>
</dbReference>
<accession>A0ABW0DJ16</accession>
<dbReference type="Proteomes" id="UP001596156">
    <property type="component" value="Unassembled WGS sequence"/>
</dbReference>
<sequence length="127" mass="13333">MSIGPAGIRPGGSHPALPLTRGSAGLRAPEWSQAVKTPPHPQLLRRVGAADLDRTVTMMRRLYPGREIERCEGSNLGDGVYPPEGTACAASWPGVEVIGDQEVMIDAPSQLPEHLGALSAPCSAAWS</sequence>
<dbReference type="Pfam" id="PF21997">
    <property type="entry name" value="DUF6928"/>
    <property type="match status" value="1"/>
</dbReference>
<dbReference type="InterPro" id="IPR053847">
    <property type="entry name" value="DUF6928"/>
</dbReference>
<protein>
    <submittedName>
        <fullName evidence="2">DUF6928 family protein</fullName>
    </submittedName>
</protein>
<gene>
    <name evidence="2" type="ORF">ACFPN6_32160</name>
</gene>
<name>A0ABW0DJ16_STRFI</name>
<proteinExistence type="predicted"/>